<accession>A0ABZ1HYC2</accession>
<dbReference type="SUPFAM" id="SSF52540">
    <property type="entry name" value="P-loop containing nucleoside triphosphate hydrolases"/>
    <property type="match status" value="1"/>
</dbReference>
<reference evidence="5 6" key="1">
    <citation type="journal article" date="2015" name="Int. J. Syst. Evol. Microbiol.">
        <title>Amycolatopsis rhabdoformis sp. nov., an actinomycete isolated from a tropical forest soil.</title>
        <authorList>
            <person name="Souza W.R."/>
            <person name="Silva R.E."/>
            <person name="Goodfellow M."/>
            <person name="Busarakam K."/>
            <person name="Figueiro F.S."/>
            <person name="Ferreira D."/>
            <person name="Rodrigues-Filho E."/>
            <person name="Moraes L.A.B."/>
            <person name="Zucchi T.D."/>
        </authorList>
    </citation>
    <scope>NUCLEOTIDE SEQUENCE [LARGE SCALE GENOMIC DNA]</scope>
    <source>
        <strain evidence="5 6">NCIMB 14900</strain>
    </source>
</reference>
<dbReference type="InterPro" id="IPR027417">
    <property type="entry name" value="P-loop_NTPase"/>
</dbReference>
<evidence type="ECO:0000256" key="2">
    <source>
        <dbReference type="ARBA" id="ARBA00022741"/>
    </source>
</evidence>
<evidence type="ECO:0000313" key="5">
    <source>
        <dbReference type="EMBL" id="WSE27135.1"/>
    </source>
</evidence>
<dbReference type="InterPro" id="IPR003439">
    <property type="entry name" value="ABC_transporter-like_ATP-bd"/>
</dbReference>
<dbReference type="RefSeq" id="WP_326566145.1">
    <property type="nucleotide sequence ID" value="NZ_CP142149.1"/>
</dbReference>
<evidence type="ECO:0000256" key="3">
    <source>
        <dbReference type="ARBA" id="ARBA00022840"/>
    </source>
</evidence>
<evidence type="ECO:0000259" key="4">
    <source>
        <dbReference type="PROSITE" id="PS50893"/>
    </source>
</evidence>
<name>A0ABZ1HYC2_9PSEU</name>
<evidence type="ECO:0000256" key="1">
    <source>
        <dbReference type="ARBA" id="ARBA00022448"/>
    </source>
</evidence>
<protein>
    <submittedName>
        <fullName evidence="5">ATP-binding cassette domain-containing protein</fullName>
    </submittedName>
</protein>
<dbReference type="GO" id="GO:0005524">
    <property type="term" value="F:ATP binding"/>
    <property type="evidence" value="ECO:0007669"/>
    <property type="project" value="UniProtKB-KW"/>
</dbReference>
<keyword evidence="6" id="KW-1185">Reference proteome</keyword>
<dbReference type="SMART" id="SM00382">
    <property type="entry name" value="AAA"/>
    <property type="match status" value="1"/>
</dbReference>
<gene>
    <name evidence="5" type="ORF">VSH64_30250</name>
</gene>
<dbReference type="PROSITE" id="PS50893">
    <property type="entry name" value="ABC_TRANSPORTER_2"/>
    <property type="match status" value="1"/>
</dbReference>
<sequence>MADAILDLDSVLVRFGGLVAVSEVSFSVARGSVTGLVGPNGAGKTTLFNAISGLVPVTGGSITLKTTRGAADLTRVGAWRRAGLGIGRTFQDSRLVAGLPVLDQLATGAFAGPSRFLGAVLRGRGFLADEKRLVDRAYEVLAQLKIEHQAAVNVDLLSAPERRLVDLGRALMSRPELLLLDEISAGMPVEDKEMVADRVLDYVHSAGATVIFVEHDMGFVRRVADRTVVLAEGEILADGDPEEVLRRPDVLAAYIGPGAEGALR</sequence>
<keyword evidence="2" id="KW-0547">Nucleotide-binding</keyword>
<dbReference type="InterPro" id="IPR003593">
    <property type="entry name" value="AAA+_ATPase"/>
</dbReference>
<dbReference type="Proteomes" id="UP001330812">
    <property type="component" value="Chromosome"/>
</dbReference>
<keyword evidence="3 5" id="KW-0067">ATP-binding</keyword>
<organism evidence="5 6">
    <name type="scientific">Amycolatopsis rhabdoformis</name>
    <dbReference type="NCBI Taxonomy" id="1448059"/>
    <lineage>
        <taxon>Bacteria</taxon>
        <taxon>Bacillati</taxon>
        <taxon>Actinomycetota</taxon>
        <taxon>Actinomycetes</taxon>
        <taxon>Pseudonocardiales</taxon>
        <taxon>Pseudonocardiaceae</taxon>
        <taxon>Amycolatopsis</taxon>
    </lineage>
</organism>
<keyword evidence="1" id="KW-0813">Transport</keyword>
<dbReference type="PANTHER" id="PTHR45772:SF9">
    <property type="entry name" value="CONSERVED COMPONENT OF ABC TRANSPORTER FOR NATURAL AMINO ACIDS"/>
    <property type="match status" value="1"/>
</dbReference>
<dbReference type="Pfam" id="PF00005">
    <property type="entry name" value="ABC_tran"/>
    <property type="match status" value="1"/>
</dbReference>
<dbReference type="InterPro" id="IPR051120">
    <property type="entry name" value="ABC_AA/LPS_Transport"/>
</dbReference>
<proteinExistence type="predicted"/>
<evidence type="ECO:0000313" key="6">
    <source>
        <dbReference type="Proteomes" id="UP001330812"/>
    </source>
</evidence>
<dbReference type="EMBL" id="CP142149">
    <property type="protein sequence ID" value="WSE27135.1"/>
    <property type="molecule type" value="Genomic_DNA"/>
</dbReference>
<dbReference type="Gene3D" id="3.40.50.300">
    <property type="entry name" value="P-loop containing nucleotide triphosphate hydrolases"/>
    <property type="match status" value="1"/>
</dbReference>
<feature type="domain" description="ABC transporter" evidence="4">
    <location>
        <begin position="6"/>
        <end position="257"/>
    </location>
</feature>
<dbReference type="PANTHER" id="PTHR45772">
    <property type="entry name" value="CONSERVED COMPONENT OF ABC TRANSPORTER FOR NATURAL AMINO ACIDS-RELATED"/>
    <property type="match status" value="1"/>
</dbReference>